<dbReference type="EMBL" id="SRLB01000047">
    <property type="protein sequence ID" value="TGD94029.1"/>
    <property type="molecule type" value="Genomic_DNA"/>
</dbReference>
<keyword evidence="3" id="KW-1185">Reference proteome</keyword>
<dbReference type="CDD" id="cd11334">
    <property type="entry name" value="AmyAc_TreS"/>
    <property type="match status" value="1"/>
</dbReference>
<dbReference type="Proteomes" id="UP000297535">
    <property type="component" value="Unassembled WGS sequence"/>
</dbReference>
<organism evidence="2 3">
    <name type="scientific">Methylobacterium nonmethylotrophicum</name>
    <dbReference type="NCBI Taxonomy" id="1141884"/>
    <lineage>
        <taxon>Bacteria</taxon>
        <taxon>Pseudomonadati</taxon>
        <taxon>Pseudomonadota</taxon>
        <taxon>Alphaproteobacteria</taxon>
        <taxon>Hyphomicrobiales</taxon>
        <taxon>Methylobacteriaceae</taxon>
        <taxon>Methylobacterium</taxon>
    </lineage>
</organism>
<dbReference type="Gene3D" id="3.20.20.80">
    <property type="entry name" value="Glycosidases"/>
    <property type="match status" value="1"/>
</dbReference>
<dbReference type="PANTHER" id="PTHR10357:SF219">
    <property type="entry name" value="MALTOSE ALPHA-D-GLUCOSYLTRANSFERASE"/>
    <property type="match status" value="1"/>
</dbReference>
<protein>
    <submittedName>
        <fullName evidence="2">Trehalose synthase</fullName>
    </submittedName>
</protein>
<evidence type="ECO:0000259" key="1">
    <source>
        <dbReference type="SMART" id="SM00642"/>
    </source>
</evidence>
<dbReference type="AlphaFoldDB" id="A0A4Z0NDV1"/>
<evidence type="ECO:0000313" key="3">
    <source>
        <dbReference type="Proteomes" id="UP000297535"/>
    </source>
</evidence>
<dbReference type="PANTHER" id="PTHR10357">
    <property type="entry name" value="ALPHA-AMYLASE FAMILY MEMBER"/>
    <property type="match status" value="1"/>
</dbReference>
<accession>A0A4Z0NDV1</accession>
<dbReference type="InterPro" id="IPR045857">
    <property type="entry name" value="O16G_dom_2"/>
</dbReference>
<dbReference type="InterPro" id="IPR017853">
    <property type="entry name" value="GH"/>
</dbReference>
<evidence type="ECO:0000313" key="2">
    <source>
        <dbReference type="EMBL" id="TGD94029.1"/>
    </source>
</evidence>
<dbReference type="SMART" id="SM00642">
    <property type="entry name" value="Aamy"/>
    <property type="match status" value="1"/>
</dbReference>
<name>A0A4Z0NDV1_9HYPH</name>
<dbReference type="InterPro" id="IPR006047">
    <property type="entry name" value="GH13_cat_dom"/>
</dbReference>
<gene>
    <name evidence="2" type="ORF">EU555_32760</name>
</gene>
<comment type="caution">
    <text evidence="2">The sequence shown here is derived from an EMBL/GenBank/DDBJ whole genome shotgun (WGS) entry which is preliminary data.</text>
</comment>
<reference evidence="2 3" key="1">
    <citation type="submission" date="2019-04" db="EMBL/GenBank/DDBJ databases">
        <authorList>
            <person name="Feng G."/>
            <person name="Zhu H."/>
        </authorList>
    </citation>
    <scope>NUCLEOTIDE SEQUENCE [LARGE SCALE GENOMIC DNA]</scope>
    <source>
        <strain evidence="2 3">6HR-1</strain>
    </source>
</reference>
<dbReference type="InterPro" id="IPR013780">
    <property type="entry name" value="Glyco_hydro_b"/>
</dbReference>
<dbReference type="Pfam" id="PF00128">
    <property type="entry name" value="Alpha-amylase"/>
    <property type="match status" value="2"/>
</dbReference>
<dbReference type="Pfam" id="PF22157">
    <property type="entry name" value="SupH-like_C"/>
    <property type="match status" value="1"/>
</dbReference>
<dbReference type="GO" id="GO:0005975">
    <property type="term" value="P:carbohydrate metabolic process"/>
    <property type="evidence" value="ECO:0007669"/>
    <property type="project" value="InterPro"/>
</dbReference>
<dbReference type="Gene3D" id="3.90.400.10">
    <property type="entry name" value="Oligo-1,6-glucosidase, Domain 2"/>
    <property type="match status" value="1"/>
</dbReference>
<dbReference type="SUPFAM" id="SSF51445">
    <property type="entry name" value="(Trans)glycosidases"/>
    <property type="match status" value="1"/>
</dbReference>
<sequence length="542" mass="61733">MLDLWYKTATIYSLNVGAYMDGNGDGVGDFRGLTTRLDYIAELGVNCLWLLPFFPSPQLDYGFDVTDYYNIAPEYGTLGDFVEFSREARLRGLRLLIDLPLNHTSDQHPWFQAARADPASPYRDYYVWSDREPANAAEGVVFPGFQTSVWTRDPVAGAWYFHRFYEHQPDLNITNPAVRDEIERIMGFWLELGVSGFRVDAAPFLIDQFQPDGSIFRNYGILDELRDFLSWRRGDAIMLAEANVSPDEIPHFVGHHGRMHMTFAFLINQYLFLALARRRAEPLRRGLSLAPALPKLGQWAQFLRNHDELDLGRLSPEERAEVHAAFAPEPGMGLYSRGIRRRLAPMLGNDRRRIELANSLMFSMPGSPVIFYGDEIGMGDDLSQPERWAVRTCMQWRDSSCGGFTDAPSETLPHPVIQAGPFGSGAVNAVAQQRDPTSLLAWMRRLCAVRRSCPEIGWGEMSIIGTDDPAVFIHRYRHGGKSIIILHNLGDETCQVELRLDSCEVEELVELFGNRIHEADNKKYHIIELDPYGYRWFRSDPC</sequence>
<feature type="domain" description="Glycosyl hydrolase family 13 catalytic" evidence="1">
    <location>
        <begin position="13"/>
        <end position="405"/>
    </location>
</feature>
<dbReference type="SUPFAM" id="SSF51011">
    <property type="entry name" value="Glycosyl hydrolase domain"/>
    <property type="match status" value="1"/>
</dbReference>
<proteinExistence type="predicted"/>
<dbReference type="OrthoDB" id="9805159at2"/>
<dbReference type="InterPro" id="IPR054049">
    <property type="entry name" value="SupH-like_C"/>
</dbReference>
<dbReference type="Gene3D" id="2.60.40.1180">
    <property type="entry name" value="Golgi alpha-mannosidase II"/>
    <property type="match status" value="1"/>
</dbReference>